<dbReference type="EMBL" id="JAACJM010000203">
    <property type="protein sequence ID" value="KAF5337907.1"/>
    <property type="molecule type" value="Genomic_DNA"/>
</dbReference>
<keyword evidence="1" id="KW-1133">Transmembrane helix</keyword>
<evidence type="ECO:0000313" key="3">
    <source>
        <dbReference type="Proteomes" id="UP000559256"/>
    </source>
</evidence>
<evidence type="ECO:0000256" key="1">
    <source>
        <dbReference type="SAM" id="Phobius"/>
    </source>
</evidence>
<organism evidence="2 3">
    <name type="scientific">Tetrapyrgos nigripes</name>
    <dbReference type="NCBI Taxonomy" id="182062"/>
    <lineage>
        <taxon>Eukaryota</taxon>
        <taxon>Fungi</taxon>
        <taxon>Dikarya</taxon>
        <taxon>Basidiomycota</taxon>
        <taxon>Agaricomycotina</taxon>
        <taxon>Agaricomycetes</taxon>
        <taxon>Agaricomycetidae</taxon>
        <taxon>Agaricales</taxon>
        <taxon>Marasmiineae</taxon>
        <taxon>Marasmiaceae</taxon>
        <taxon>Tetrapyrgos</taxon>
    </lineage>
</organism>
<evidence type="ECO:0000313" key="2">
    <source>
        <dbReference type="EMBL" id="KAF5337907.1"/>
    </source>
</evidence>
<reference evidence="2 3" key="1">
    <citation type="journal article" date="2020" name="ISME J.">
        <title>Uncovering the hidden diversity of litter-decomposition mechanisms in mushroom-forming fungi.</title>
        <authorList>
            <person name="Floudas D."/>
            <person name="Bentzer J."/>
            <person name="Ahren D."/>
            <person name="Johansson T."/>
            <person name="Persson P."/>
            <person name="Tunlid A."/>
        </authorList>
    </citation>
    <scope>NUCLEOTIDE SEQUENCE [LARGE SCALE GENOMIC DNA]</scope>
    <source>
        <strain evidence="2 3">CBS 291.85</strain>
    </source>
</reference>
<name>A0A8H5C9V6_9AGAR</name>
<protein>
    <submittedName>
        <fullName evidence="2">Uncharacterized protein</fullName>
    </submittedName>
</protein>
<keyword evidence="3" id="KW-1185">Reference proteome</keyword>
<feature type="transmembrane region" description="Helical" evidence="1">
    <location>
        <begin position="78"/>
        <end position="98"/>
    </location>
</feature>
<gene>
    <name evidence="2" type="ORF">D9758_013098</name>
</gene>
<feature type="transmembrane region" description="Helical" evidence="1">
    <location>
        <begin position="110"/>
        <end position="129"/>
    </location>
</feature>
<dbReference type="OrthoDB" id="10500798at2759"/>
<accession>A0A8H5C9V6</accession>
<comment type="caution">
    <text evidence="2">The sequence shown here is derived from an EMBL/GenBank/DDBJ whole genome shotgun (WGS) entry which is preliminary data.</text>
</comment>
<sequence length="274" mass="31125">MSPSPSVSRQYAIAPLEAASKSQSLIVSGSRKSYGSTKHARRSIISRRLGYAHFYPPPQPLSSEYMQKQSKRRFWQYTFQRLLLVATWIFFGVVTRGMANKYDLNARARLYIATGLTFLLLVGLIYSSVQWAAEVREEHWANLAAKLGVELFRLEGMYDRSQQEEHVPVNPDFGGQVPFVDSAEGSNVFNALEAQYLSSYHRKYHDLPLYGKDNQYLRDHLEDIESGLRNLDVIEEHAESARRRNDILDLNFMGATGKAFLATVKSVKDSHPGS</sequence>
<keyword evidence="1" id="KW-0812">Transmembrane</keyword>
<dbReference type="AlphaFoldDB" id="A0A8H5C9V6"/>
<keyword evidence="1" id="KW-0472">Membrane</keyword>
<proteinExistence type="predicted"/>
<dbReference type="Proteomes" id="UP000559256">
    <property type="component" value="Unassembled WGS sequence"/>
</dbReference>